<proteinExistence type="predicted"/>
<keyword evidence="3" id="KW-1185">Reference proteome</keyword>
<feature type="compositionally biased region" description="Basic and acidic residues" evidence="1">
    <location>
        <begin position="16"/>
        <end position="30"/>
    </location>
</feature>
<feature type="compositionally biased region" description="Polar residues" evidence="1">
    <location>
        <begin position="89"/>
        <end position="113"/>
    </location>
</feature>
<evidence type="ECO:0000313" key="3">
    <source>
        <dbReference type="Proteomes" id="UP000076722"/>
    </source>
</evidence>
<sequence>MTLESSRQSTLAAHTSRRDAFLRAREEEKERRKREALRRVAPGFEPSKGVLTPTSLRKSISPPPLAPNATLPRSIMDDLVDQLEAMDTAATTRRSMDSTSARHTPSSSFSGSHDQQHFSGL</sequence>
<dbReference type="EMBL" id="KV419397">
    <property type="protein sequence ID" value="KZS97219.1"/>
    <property type="molecule type" value="Genomic_DNA"/>
</dbReference>
<evidence type="ECO:0000256" key="1">
    <source>
        <dbReference type="SAM" id="MobiDB-lite"/>
    </source>
</evidence>
<protein>
    <submittedName>
        <fullName evidence="2">Uncharacterized protein</fullName>
    </submittedName>
</protein>
<reference evidence="2 3" key="1">
    <citation type="journal article" date="2016" name="Mol. Biol. Evol.">
        <title>Comparative Genomics of Early-Diverging Mushroom-Forming Fungi Provides Insights into the Origins of Lignocellulose Decay Capabilities.</title>
        <authorList>
            <person name="Nagy L.G."/>
            <person name="Riley R."/>
            <person name="Tritt A."/>
            <person name="Adam C."/>
            <person name="Daum C."/>
            <person name="Floudas D."/>
            <person name="Sun H."/>
            <person name="Yadav J.S."/>
            <person name="Pangilinan J."/>
            <person name="Larsson K.H."/>
            <person name="Matsuura K."/>
            <person name="Barry K."/>
            <person name="Labutti K."/>
            <person name="Kuo R."/>
            <person name="Ohm R.A."/>
            <person name="Bhattacharya S.S."/>
            <person name="Shirouzu T."/>
            <person name="Yoshinaga Y."/>
            <person name="Martin F.M."/>
            <person name="Grigoriev I.V."/>
            <person name="Hibbett D.S."/>
        </authorList>
    </citation>
    <scope>NUCLEOTIDE SEQUENCE [LARGE SCALE GENOMIC DNA]</scope>
    <source>
        <strain evidence="2 3">HHB9708</strain>
    </source>
</reference>
<gene>
    <name evidence="2" type="ORF">SISNIDRAFT_450014</name>
</gene>
<dbReference type="Proteomes" id="UP000076722">
    <property type="component" value="Unassembled WGS sequence"/>
</dbReference>
<feature type="compositionally biased region" description="Polar residues" evidence="1">
    <location>
        <begin position="1"/>
        <end position="13"/>
    </location>
</feature>
<evidence type="ECO:0000313" key="2">
    <source>
        <dbReference type="EMBL" id="KZS97219.1"/>
    </source>
</evidence>
<feature type="region of interest" description="Disordered" evidence="1">
    <location>
        <begin position="85"/>
        <end position="121"/>
    </location>
</feature>
<dbReference type="OrthoDB" id="2506317at2759"/>
<feature type="region of interest" description="Disordered" evidence="1">
    <location>
        <begin position="1"/>
        <end position="73"/>
    </location>
</feature>
<name>A0A164YTN5_9AGAM</name>
<organism evidence="2 3">
    <name type="scientific">Sistotremastrum niveocremeum HHB9708</name>
    <dbReference type="NCBI Taxonomy" id="1314777"/>
    <lineage>
        <taxon>Eukaryota</taxon>
        <taxon>Fungi</taxon>
        <taxon>Dikarya</taxon>
        <taxon>Basidiomycota</taxon>
        <taxon>Agaricomycotina</taxon>
        <taxon>Agaricomycetes</taxon>
        <taxon>Sistotremastrales</taxon>
        <taxon>Sistotremastraceae</taxon>
        <taxon>Sertulicium</taxon>
        <taxon>Sertulicium niveocremeum</taxon>
    </lineage>
</organism>
<dbReference type="AlphaFoldDB" id="A0A164YTN5"/>
<accession>A0A164YTN5</accession>